<dbReference type="PANTHER" id="PTHR11085">
    <property type="entry name" value="NAD-DEPENDENT PROTEIN DEACYLASE SIRTUIN-5, MITOCHONDRIAL-RELATED"/>
    <property type="match status" value="1"/>
</dbReference>
<reference evidence="6" key="1">
    <citation type="submission" date="2015-07" db="EMBL/GenBank/DDBJ databases">
        <title>Draft Genome Sequences of Anaerolinea thermolimosa IMO-1, Bellilinea caldifistulae GOMI-1, Leptolinea tardivitalis YMTK-2, Levilinea saccharolytica KIBI-1,Longilinea arvoryzae KOME-1, Previously Described as Members of the Anaerolineaceae (Chloroflexi).</title>
        <authorList>
            <person name="Sekiguchi Y."/>
            <person name="Ohashi A."/>
            <person name="Matsuura N."/>
            <person name="Tourlousse M.D."/>
        </authorList>
    </citation>
    <scope>NUCLEOTIDE SEQUENCE [LARGE SCALE GENOMIC DNA]</scope>
    <source>
        <strain evidence="6">KOME-1</strain>
    </source>
</reference>
<dbReference type="InterPro" id="IPR050134">
    <property type="entry name" value="NAD-dep_sirtuin_deacylases"/>
</dbReference>
<feature type="active site" description="Proton acceptor" evidence="4">
    <location>
        <position position="124"/>
    </location>
</feature>
<keyword evidence="7" id="KW-1185">Reference proteome</keyword>
<dbReference type="PROSITE" id="PS50305">
    <property type="entry name" value="SIRTUIN"/>
    <property type="match status" value="1"/>
</dbReference>
<keyword evidence="3" id="KW-0520">NAD</keyword>
<evidence type="ECO:0000256" key="3">
    <source>
        <dbReference type="ARBA" id="ARBA00023027"/>
    </source>
</evidence>
<keyword evidence="2" id="KW-0808">Transferase</keyword>
<feature type="binding site" evidence="4">
    <location>
        <position position="157"/>
    </location>
    <ligand>
        <name>Zn(2+)</name>
        <dbReference type="ChEBI" id="CHEBI:29105"/>
    </ligand>
</feature>
<keyword evidence="4" id="KW-0862">Zinc</keyword>
<evidence type="ECO:0000313" key="6">
    <source>
        <dbReference type="EMBL" id="GAP14376.1"/>
    </source>
</evidence>
<protein>
    <recommendedName>
        <fullName evidence="1">protein acetyllysine N-acetyltransferase</fullName>
        <ecNumber evidence="1">2.3.1.286</ecNumber>
    </recommendedName>
</protein>
<dbReference type="CDD" id="cd01407">
    <property type="entry name" value="SIR2-fam"/>
    <property type="match status" value="1"/>
</dbReference>
<evidence type="ECO:0000256" key="1">
    <source>
        <dbReference type="ARBA" id="ARBA00012928"/>
    </source>
</evidence>
<feature type="binding site" evidence="4">
    <location>
        <position position="135"/>
    </location>
    <ligand>
        <name>Zn(2+)</name>
        <dbReference type="ChEBI" id="CHEBI:29105"/>
    </ligand>
</feature>
<dbReference type="OrthoDB" id="9800582at2"/>
<evidence type="ECO:0000313" key="7">
    <source>
        <dbReference type="Proteomes" id="UP000055060"/>
    </source>
</evidence>
<keyword evidence="4" id="KW-0479">Metal-binding</keyword>
<dbReference type="Pfam" id="PF02146">
    <property type="entry name" value="SIR2"/>
    <property type="match status" value="1"/>
</dbReference>
<dbReference type="InterPro" id="IPR026590">
    <property type="entry name" value="Ssirtuin_cat_dom"/>
</dbReference>
<dbReference type="NCBIfam" id="NF001753">
    <property type="entry name" value="PRK00481.1-3"/>
    <property type="match status" value="1"/>
</dbReference>
<dbReference type="PANTHER" id="PTHR11085:SF4">
    <property type="entry name" value="NAD-DEPENDENT PROTEIN DEACYLASE"/>
    <property type="match status" value="1"/>
</dbReference>
<dbReference type="EC" id="2.3.1.286" evidence="1"/>
<evidence type="ECO:0000256" key="4">
    <source>
        <dbReference type="PROSITE-ProRule" id="PRU00236"/>
    </source>
</evidence>
<evidence type="ECO:0000256" key="2">
    <source>
        <dbReference type="ARBA" id="ARBA00022679"/>
    </source>
</evidence>
<gene>
    <name evidence="6" type="ORF">LARV_02144</name>
</gene>
<dbReference type="GO" id="GO:0070403">
    <property type="term" value="F:NAD+ binding"/>
    <property type="evidence" value="ECO:0007669"/>
    <property type="project" value="InterPro"/>
</dbReference>
<dbReference type="Gene3D" id="3.40.50.1220">
    <property type="entry name" value="TPP-binding domain"/>
    <property type="match status" value="1"/>
</dbReference>
<dbReference type="EMBL" id="DF967972">
    <property type="protein sequence ID" value="GAP14376.1"/>
    <property type="molecule type" value="Genomic_DNA"/>
</dbReference>
<evidence type="ECO:0000259" key="5">
    <source>
        <dbReference type="PROSITE" id="PS50305"/>
    </source>
</evidence>
<dbReference type="STRING" id="360412.LARV_02144"/>
<dbReference type="Proteomes" id="UP000055060">
    <property type="component" value="Unassembled WGS sequence"/>
</dbReference>
<dbReference type="GO" id="GO:0017136">
    <property type="term" value="F:histone deacetylase activity, NAD-dependent"/>
    <property type="evidence" value="ECO:0007669"/>
    <property type="project" value="TreeGrafter"/>
</dbReference>
<dbReference type="Gene3D" id="3.30.1600.10">
    <property type="entry name" value="SIR2/SIRT2 'Small Domain"/>
    <property type="match status" value="1"/>
</dbReference>
<dbReference type="InterPro" id="IPR029035">
    <property type="entry name" value="DHS-like_NAD/FAD-binding_dom"/>
</dbReference>
<proteinExistence type="predicted"/>
<name>A0A0S7BJ51_9CHLR</name>
<accession>A0A0S7BJ51</accession>
<dbReference type="InterPro" id="IPR003000">
    <property type="entry name" value="Sirtuin"/>
</dbReference>
<dbReference type="AlphaFoldDB" id="A0A0S7BJ51"/>
<sequence length="256" mass="27786">MTGIFDDLIQRAAEKLRSAQHAVALTGAGLSTPSGIPDFRSPGTGEWEHVDPLEVISLSTFRRRPERFFAWLRPLAVKMAAAEPNPAHLALAELEKAGILHAILTQNIDGLHQKAGSRTVIELHGSLKTLTCPACHRTFHSEAYCPAFIENDVLPHCTACNAILKPDIVFYEEMLPVEAWSRAVDLAKGADVFLVAGTSLEVLPVNSLPMLALKNGAELILNTLSPTYLDRQASILLKADVSLALPAITRAILMEN</sequence>
<feature type="binding site" evidence="4">
    <location>
        <position position="160"/>
    </location>
    <ligand>
        <name>Zn(2+)</name>
        <dbReference type="ChEBI" id="CHEBI:29105"/>
    </ligand>
</feature>
<dbReference type="InterPro" id="IPR026591">
    <property type="entry name" value="Sirtuin_cat_small_dom_sf"/>
</dbReference>
<feature type="binding site" evidence="4">
    <location>
        <position position="132"/>
    </location>
    <ligand>
        <name>Zn(2+)</name>
        <dbReference type="ChEBI" id="CHEBI:29105"/>
    </ligand>
</feature>
<dbReference type="GO" id="GO:0046872">
    <property type="term" value="F:metal ion binding"/>
    <property type="evidence" value="ECO:0007669"/>
    <property type="project" value="UniProtKB-KW"/>
</dbReference>
<dbReference type="SUPFAM" id="SSF52467">
    <property type="entry name" value="DHS-like NAD/FAD-binding domain"/>
    <property type="match status" value="1"/>
</dbReference>
<organism evidence="6">
    <name type="scientific">Longilinea arvoryzae</name>
    <dbReference type="NCBI Taxonomy" id="360412"/>
    <lineage>
        <taxon>Bacteria</taxon>
        <taxon>Bacillati</taxon>
        <taxon>Chloroflexota</taxon>
        <taxon>Anaerolineae</taxon>
        <taxon>Anaerolineales</taxon>
        <taxon>Anaerolineaceae</taxon>
        <taxon>Longilinea</taxon>
    </lineage>
</organism>
<dbReference type="RefSeq" id="WP_075073639.1">
    <property type="nucleotide sequence ID" value="NZ_DF967972.1"/>
</dbReference>
<feature type="domain" description="Deacetylase sirtuin-type" evidence="5">
    <location>
        <begin position="2"/>
        <end position="256"/>
    </location>
</feature>